<feature type="signal peptide" evidence="1">
    <location>
        <begin position="1"/>
        <end position="30"/>
    </location>
</feature>
<evidence type="ECO:0000256" key="1">
    <source>
        <dbReference type="SAM" id="SignalP"/>
    </source>
</evidence>
<evidence type="ECO:0000313" key="3">
    <source>
        <dbReference type="Proteomes" id="UP000320773"/>
    </source>
</evidence>
<dbReference type="Proteomes" id="UP000320773">
    <property type="component" value="Unassembled WGS sequence"/>
</dbReference>
<evidence type="ECO:0000313" key="2">
    <source>
        <dbReference type="EMBL" id="TQM39735.1"/>
    </source>
</evidence>
<comment type="caution">
    <text evidence="2">The sequence shown here is derived from an EMBL/GenBank/DDBJ whole genome shotgun (WGS) entry which is preliminary data.</text>
</comment>
<name>A0A543G102_9FLAO</name>
<evidence type="ECO:0008006" key="4">
    <source>
        <dbReference type="Google" id="ProtNLM"/>
    </source>
</evidence>
<sequence length="129" mass="14496">MRHIDINMNKIHILVVALFGFLLMPSNSFACGTKTEKSCCKKETTSKTEKKDCCNNKQHSKDEDKSCGGKCGHSNCTSSTTINFSLISSYEIEFKNNSFDFSAEKPKFHHSKTFISSGFTSVWLPPKIK</sequence>
<keyword evidence="1" id="KW-0732">Signal</keyword>
<gene>
    <name evidence="2" type="ORF">BC670_0563</name>
</gene>
<dbReference type="EMBL" id="VFPJ01000001">
    <property type="protein sequence ID" value="TQM39735.1"/>
    <property type="molecule type" value="Genomic_DNA"/>
</dbReference>
<organism evidence="2 3">
    <name type="scientific">Flavobacterium branchiophilum</name>
    <dbReference type="NCBI Taxonomy" id="55197"/>
    <lineage>
        <taxon>Bacteria</taxon>
        <taxon>Pseudomonadati</taxon>
        <taxon>Bacteroidota</taxon>
        <taxon>Flavobacteriia</taxon>
        <taxon>Flavobacteriales</taxon>
        <taxon>Flavobacteriaceae</taxon>
        <taxon>Flavobacterium</taxon>
    </lineage>
</organism>
<dbReference type="AlphaFoldDB" id="A0A543G102"/>
<proteinExistence type="predicted"/>
<reference evidence="2 3" key="1">
    <citation type="submission" date="2019-06" db="EMBL/GenBank/DDBJ databases">
        <title>Genomic Encyclopedia of Archaeal and Bacterial Type Strains, Phase II (KMG-II): from individual species to whole genera.</title>
        <authorList>
            <person name="Goeker M."/>
        </authorList>
    </citation>
    <scope>NUCLEOTIDE SEQUENCE [LARGE SCALE GENOMIC DNA]</scope>
    <source>
        <strain evidence="2 3">DSM 24789</strain>
    </source>
</reference>
<accession>A0A543G102</accession>
<feature type="chain" id="PRO_5021787770" description="Lipoprotein" evidence="1">
    <location>
        <begin position="31"/>
        <end position="129"/>
    </location>
</feature>
<protein>
    <recommendedName>
        <fullName evidence="4">Lipoprotein</fullName>
    </recommendedName>
</protein>